<dbReference type="RefSeq" id="WP_267222541.1">
    <property type="nucleotide sequence ID" value="NZ_JAPCWC010000016.1"/>
</dbReference>
<protein>
    <recommendedName>
        <fullName evidence="3">Regulatory protein FlaEY</fullName>
    </recommendedName>
</protein>
<accession>A0ABV6SEL4</accession>
<dbReference type="SUPFAM" id="SSF75011">
    <property type="entry name" value="3-carboxy-cis,cis-mucoante lactonizing enzyme"/>
    <property type="match status" value="1"/>
</dbReference>
<dbReference type="PANTHER" id="PTHR35580:SF1">
    <property type="entry name" value="PHYTASE-LIKE DOMAIN-CONTAINING PROTEIN"/>
    <property type="match status" value="1"/>
</dbReference>
<dbReference type="InterPro" id="IPR052918">
    <property type="entry name" value="Motility_Chemotaxis_Reg"/>
</dbReference>
<evidence type="ECO:0000313" key="1">
    <source>
        <dbReference type="EMBL" id="MFC0686488.1"/>
    </source>
</evidence>
<reference evidence="1 2" key="1">
    <citation type="submission" date="2024-09" db="EMBL/GenBank/DDBJ databases">
        <authorList>
            <person name="Sun Q."/>
            <person name="Mori K."/>
        </authorList>
    </citation>
    <scope>NUCLEOTIDE SEQUENCE [LARGE SCALE GENOMIC DNA]</scope>
    <source>
        <strain evidence="1 2">CICC 11035S</strain>
    </source>
</reference>
<evidence type="ECO:0000313" key="2">
    <source>
        <dbReference type="Proteomes" id="UP001589858"/>
    </source>
</evidence>
<organism evidence="1 2">
    <name type="scientific">Novosphingobium clariflavum</name>
    <dbReference type="NCBI Taxonomy" id="2029884"/>
    <lineage>
        <taxon>Bacteria</taxon>
        <taxon>Pseudomonadati</taxon>
        <taxon>Pseudomonadota</taxon>
        <taxon>Alphaproteobacteria</taxon>
        <taxon>Sphingomonadales</taxon>
        <taxon>Sphingomonadaceae</taxon>
        <taxon>Novosphingobium</taxon>
    </lineage>
</organism>
<dbReference type="EMBL" id="JBHLTM010000070">
    <property type="protein sequence ID" value="MFC0686488.1"/>
    <property type="molecule type" value="Genomic_DNA"/>
</dbReference>
<dbReference type="PANTHER" id="PTHR35580">
    <property type="entry name" value="CELL SURFACE GLYCOPROTEIN (S-LAYER PROTEIN)-LIKE PROTEIN"/>
    <property type="match status" value="1"/>
</dbReference>
<sequence>MTIKYSSGLTGLSILGGTSAYTSALSAATSTESAKVLAAKKAFTLAATTPPWKTDAADTSSITKQAAAIKKLRSIIDDSYSRDSSLDDLPDVRTTFTIYKALTSLQVLAESAAKSGTSKTERAALEKAFAKGLSDLQTYIGSADTDLLTLNFGTSASRAQTIAVNKPDVTGAIAGTAVSTKEGDAITGLTGSEVFEVTLTKGTTTQTVSVDLSQSTQPPTLDSVAAALNAAIGATPQLDANGDPVLDADGNPVSQWKSNFTVKYDSDAEKWGLVFNPSGVEKVSLEQVGAGDSIMVASGETRKSTTTDANGKTVDNSITDAEVYRFSDIDGDLTWERLGTVSAVDSAATAQAEAAASEDDDEDTDYTVHADTAARAMVTDSDGFSYIVGTTDGDVGSAVTDGSNDLFLTKVDSEGNVVWQRNLGGAGSASGSAISFAPNGDLVVAGSVSGEFNNSDSSQTDLLVARYSTSGEELSATAIRQTGSETANAVTVGNDGSIYVAGRASTGGGDAVIVKLDATGTFVERRTIDSGGNDMVNALAIDASGNLLALTNENGVASLRQIDANSLSTDLSSVTLGTVEARAIAVSDTGEIAVVGATSTALEGDQVNTITGARDAFVTRIDAGLTTASTTYIGTSEDDQADSVTWLNGTLYVGGRTAGTLSGTKAGSTDGFIARVDGDTGEVQKVSQWGLVASKVEPVRITTLSGGDNALGALGLHSGLLNPTTSATLVTQTSLRTGDEFTISVDGEDAKTITIAKNETMTTLAAKIKKITGTDATVTTSLVDGQTTLKISVASGHTLVLGEGSDGKDALAKLGLSPVKLSTPKTKSKKDPAVTPGGAYSLSLTSALNLTTADAAANALTKVKSAISMTQSAYRSLYWDSTKANLVDGTVSSNGGSAYQKAQLANYQAALSRLTGSS</sequence>
<gene>
    <name evidence="1" type="ORF">ACFFF8_18035</name>
</gene>
<keyword evidence="2" id="KW-1185">Reference proteome</keyword>
<dbReference type="Proteomes" id="UP001589858">
    <property type="component" value="Unassembled WGS sequence"/>
</dbReference>
<proteinExistence type="predicted"/>
<evidence type="ECO:0008006" key="3">
    <source>
        <dbReference type="Google" id="ProtNLM"/>
    </source>
</evidence>
<name>A0ABV6SEL4_9SPHN</name>
<comment type="caution">
    <text evidence="1">The sequence shown here is derived from an EMBL/GenBank/DDBJ whole genome shotgun (WGS) entry which is preliminary data.</text>
</comment>